<protein>
    <submittedName>
        <fullName evidence="3">Uncharacterized protein</fullName>
    </submittedName>
</protein>
<dbReference type="AlphaFoldDB" id="A0A914VUF8"/>
<feature type="compositionally biased region" description="Basic and acidic residues" evidence="1">
    <location>
        <begin position="75"/>
        <end position="95"/>
    </location>
</feature>
<dbReference type="WBParaSite" id="PSAMB.scaffold2584size22393.g18356.t1">
    <property type="protein sequence ID" value="PSAMB.scaffold2584size22393.g18356.t1"/>
    <property type="gene ID" value="PSAMB.scaffold2584size22393.g18356"/>
</dbReference>
<evidence type="ECO:0000313" key="3">
    <source>
        <dbReference type="WBParaSite" id="PSAMB.scaffold2584size22393.g18356.t1"/>
    </source>
</evidence>
<feature type="region of interest" description="Disordered" evidence="1">
    <location>
        <begin position="46"/>
        <end position="95"/>
    </location>
</feature>
<organism evidence="2 3">
    <name type="scientific">Plectus sambesii</name>
    <dbReference type="NCBI Taxonomy" id="2011161"/>
    <lineage>
        <taxon>Eukaryota</taxon>
        <taxon>Metazoa</taxon>
        <taxon>Ecdysozoa</taxon>
        <taxon>Nematoda</taxon>
        <taxon>Chromadorea</taxon>
        <taxon>Plectida</taxon>
        <taxon>Plectina</taxon>
        <taxon>Plectoidea</taxon>
        <taxon>Plectidae</taxon>
        <taxon>Plectus</taxon>
    </lineage>
</organism>
<evidence type="ECO:0000256" key="1">
    <source>
        <dbReference type="SAM" id="MobiDB-lite"/>
    </source>
</evidence>
<sequence>MPFKSSQVEKPRKLSKFSNIGSHSVGSTDLDNRLDKANSDVQQARLNKYKQADNLDKKAEKLAGPEPSSSSSTRETADLKKNSQRKEAIADENGHDLLAKEAVVNRILRVTGFGLGGRE</sequence>
<name>A0A914VUF8_9BILA</name>
<evidence type="ECO:0000313" key="2">
    <source>
        <dbReference type="Proteomes" id="UP000887566"/>
    </source>
</evidence>
<accession>A0A914VUF8</accession>
<feature type="region of interest" description="Disordered" evidence="1">
    <location>
        <begin position="1"/>
        <end position="34"/>
    </location>
</feature>
<proteinExistence type="predicted"/>
<keyword evidence="2" id="KW-1185">Reference proteome</keyword>
<dbReference type="Proteomes" id="UP000887566">
    <property type="component" value="Unplaced"/>
</dbReference>
<feature type="compositionally biased region" description="Polar residues" evidence="1">
    <location>
        <begin position="16"/>
        <end position="29"/>
    </location>
</feature>
<reference evidence="3" key="1">
    <citation type="submission" date="2022-11" db="UniProtKB">
        <authorList>
            <consortium name="WormBaseParasite"/>
        </authorList>
    </citation>
    <scope>IDENTIFICATION</scope>
</reference>
<feature type="compositionally biased region" description="Basic and acidic residues" evidence="1">
    <location>
        <begin position="50"/>
        <end position="63"/>
    </location>
</feature>